<reference evidence="4 5" key="1">
    <citation type="submission" date="2019-03" db="EMBL/GenBank/DDBJ databases">
        <authorList>
            <person name="Gaulin E."/>
            <person name="Dumas B."/>
        </authorList>
    </citation>
    <scope>NUCLEOTIDE SEQUENCE [LARGE SCALE GENOMIC DNA]</scope>
    <source>
        <strain evidence="4">CBS 568.67</strain>
    </source>
</reference>
<keyword evidence="1" id="KW-0472">Membrane</keyword>
<feature type="transmembrane region" description="Helical" evidence="1">
    <location>
        <begin position="72"/>
        <end position="92"/>
    </location>
</feature>
<evidence type="ECO:0000313" key="4">
    <source>
        <dbReference type="EMBL" id="VFT95743.1"/>
    </source>
</evidence>
<accession>A0A485LDI7</accession>
<sequence length="245" mass="27187">MGGRPLLLVRSLTAIALLSTATLELDFSGYISYFRVTQDPWYKTLLAANEVTWMVAIVNDIAMAVTQDHTRYYAFANSVLVWLVVVVLSFVAPVSHSFTIDKQCLVVQVDFEVVCDSGSLSIGQVSRLALILGVVIGCNAVCYVVAYVVWRQPTTSKVDSFFVYAGARYLFVTSAWVHHDVYYMDRMSAVLNGILTVQWGATIHGLDIKLWRAFHVELPSESDIPHDHPLAASAKYALPLSVHQV</sequence>
<reference evidence="3" key="2">
    <citation type="submission" date="2019-06" db="EMBL/GenBank/DDBJ databases">
        <title>Genomics analysis of Aphanomyces spp. identifies a new class of oomycete effector associated with host adaptation.</title>
        <authorList>
            <person name="Gaulin E."/>
        </authorList>
    </citation>
    <scope>NUCLEOTIDE SEQUENCE</scope>
    <source>
        <strain evidence="3">CBS 578.67</strain>
    </source>
</reference>
<keyword evidence="2" id="KW-0732">Signal</keyword>
<feature type="chain" id="PRO_5036355590" evidence="2">
    <location>
        <begin position="22"/>
        <end position="245"/>
    </location>
</feature>
<feature type="signal peptide" evidence="2">
    <location>
        <begin position="1"/>
        <end position="21"/>
    </location>
</feature>
<evidence type="ECO:0000256" key="2">
    <source>
        <dbReference type="SAM" id="SignalP"/>
    </source>
</evidence>
<feature type="transmembrane region" description="Helical" evidence="1">
    <location>
        <begin position="45"/>
        <end position="65"/>
    </location>
</feature>
<keyword evidence="5" id="KW-1185">Reference proteome</keyword>
<dbReference type="EMBL" id="VJMH01006439">
    <property type="protein sequence ID" value="KAF0689515.1"/>
    <property type="molecule type" value="Genomic_DNA"/>
</dbReference>
<feature type="transmembrane region" description="Helical" evidence="1">
    <location>
        <begin position="128"/>
        <end position="149"/>
    </location>
</feature>
<dbReference type="Proteomes" id="UP000332933">
    <property type="component" value="Unassembled WGS sequence"/>
</dbReference>
<dbReference type="EMBL" id="CAADRA010006460">
    <property type="protein sequence ID" value="VFT95743.1"/>
    <property type="molecule type" value="Genomic_DNA"/>
</dbReference>
<keyword evidence="1" id="KW-1133">Transmembrane helix</keyword>
<evidence type="ECO:0000313" key="3">
    <source>
        <dbReference type="EMBL" id="KAF0689515.1"/>
    </source>
</evidence>
<organism evidence="4 5">
    <name type="scientific">Aphanomyces stellatus</name>
    <dbReference type="NCBI Taxonomy" id="120398"/>
    <lineage>
        <taxon>Eukaryota</taxon>
        <taxon>Sar</taxon>
        <taxon>Stramenopiles</taxon>
        <taxon>Oomycota</taxon>
        <taxon>Saprolegniomycetes</taxon>
        <taxon>Saprolegniales</taxon>
        <taxon>Verrucalvaceae</taxon>
        <taxon>Aphanomyces</taxon>
    </lineage>
</organism>
<protein>
    <submittedName>
        <fullName evidence="4">Aste57867_19018 protein</fullName>
    </submittedName>
</protein>
<evidence type="ECO:0000313" key="5">
    <source>
        <dbReference type="Proteomes" id="UP000332933"/>
    </source>
</evidence>
<keyword evidence="1" id="KW-0812">Transmembrane</keyword>
<name>A0A485LDI7_9STRA</name>
<gene>
    <name evidence="4" type="primary">Aste57867_19018</name>
    <name evidence="3" type="ORF">As57867_018954</name>
    <name evidence="4" type="ORF">ASTE57867_19018</name>
</gene>
<dbReference type="AlphaFoldDB" id="A0A485LDI7"/>
<evidence type="ECO:0000256" key="1">
    <source>
        <dbReference type="SAM" id="Phobius"/>
    </source>
</evidence>
<proteinExistence type="predicted"/>